<protein>
    <submittedName>
        <fullName evidence="1">Uncharacterized protein</fullName>
    </submittedName>
</protein>
<sequence length="123" mass="13620">MLNTINELDNESLTYDSQNISTSTLLQVPFYETISTLNTIAKLDDENLTYDGQNSSTSTLPQVLQLYEVTTDSSQCDNADSSQFDNADSSQFDNELYESDNLSNSLKLVADKPFLTGKNLKVG</sequence>
<evidence type="ECO:0000313" key="1">
    <source>
        <dbReference type="EMBL" id="KAF0562133.1"/>
    </source>
</evidence>
<comment type="caution">
    <text evidence="1">The sequence shown here is derived from an EMBL/GenBank/DDBJ whole genome shotgun (WGS) entry which is preliminary data.</text>
</comment>
<dbReference type="AlphaFoldDB" id="A0A8H4EVN9"/>
<reference evidence="1 2" key="1">
    <citation type="journal article" date="2019" name="Environ. Microbiol.">
        <title>At the nexus of three kingdoms: the genome of the mycorrhizal fungus Gigaspora margarita provides insights into plant, endobacterial and fungal interactions.</title>
        <authorList>
            <person name="Venice F."/>
            <person name="Ghignone S."/>
            <person name="Salvioli di Fossalunga A."/>
            <person name="Amselem J."/>
            <person name="Novero M."/>
            <person name="Xianan X."/>
            <person name="Sedzielewska Toro K."/>
            <person name="Morin E."/>
            <person name="Lipzen A."/>
            <person name="Grigoriev I.V."/>
            <person name="Henrissat B."/>
            <person name="Martin F.M."/>
            <person name="Bonfante P."/>
        </authorList>
    </citation>
    <scope>NUCLEOTIDE SEQUENCE [LARGE SCALE GENOMIC DNA]</scope>
    <source>
        <strain evidence="1 2">BEG34</strain>
    </source>
</reference>
<evidence type="ECO:0000313" key="2">
    <source>
        <dbReference type="Proteomes" id="UP000439903"/>
    </source>
</evidence>
<gene>
    <name evidence="1" type="ORF">F8M41_009266</name>
</gene>
<organism evidence="1 2">
    <name type="scientific">Gigaspora margarita</name>
    <dbReference type="NCBI Taxonomy" id="4874"/>
    <lineage>
        <taxon>Eukaryota</taxon>
        <taxon>Fungi</taxon>
        <taxon>Fungi incertae sedis</taxon>
        <taxon>Mucoromycota</taxon>
        <taxon>Glomeromycotina</taxon>
        <taxon>Glomeromycetes</taxon>
        <taxon>Diversisporales</taxon>
        <taxon>Gigasporaceae</taxon>
        <taxon>Gigaspora</taxon>
    </lineage>
</organism>
<proteinExistence type="predicted"/>
<accession>A0A8H4EVN9</accession>
<dbReference type="EMBL" id="WTPW01000003">
    <property type="protein sequence ID" value="KAF0562133.1"/>
    <property type="molecule type" value="Genomic_DNA"/>
</dbReference>
<keyword evidence="2" id="KW-1185">Reference proteome</keyword>
<dbReference type="Proteomes" id="UP000439903">
    <property type="component" value="Unassembled WGS sequence"/>
</dbReference>
<name>A0A8H4EVN9_GIGMA</name>